<keyword evidence="3" id="KW-0378">Hydrolase</keyword>
<dbReference type="InterPro" id="IPR035901">
    <property type="entry name" value="GIY-YIG_endonuc_sf"/>
</dbReference>
<dbReference type="PANTHER" id="PTHR34477:SF1">
    <property type="entry name" value="UPF0213 PROTEIN YHBQ"/>
    <property type="match status" value="1"/>
</dbReference>
<accession>A0A0M8JQ74</accession>
<keyword evidence="3" id="KW-0255">Endonuclease</keyword>
<feature type="domain" description="GIY-YIG" evidence="2">
    <location>
        <begin position="1"/>
        <end position="77"/>
    </location>
</feature>
<dbReference type="GO" id="GO:0004519">
    <property type="term" value="F:endonuclease activity"/>
    <property type="evidence" value="ECO:0007669"/>
    <property type="project" value="UniProtKB-KW"/>
</dbReference>
<dbReference type="Proteomes" id="UP000050501">
    <property type="component" value="Unassembled WGS sequence"/>
</dbReference>
<organism evidence="3">
    <name type="scientific">Levilinea saccharolytica</name>
    <dbReference type="NCBI Taxonomy" id="229921"/>
    <lineage>
        <taxon>Bacteria</taxon>
        <taxon>Bacillati</taxon>
        <taxon>Chloroflexota</taxon>
        <taxon>Anaerolineae</taxon>
        <taxon>Anaerolineales</taxon>
        <taxon>Anaerolineaceae</taxon>
        <taxon>Levilinea</taxon>
    </lineage>
</organism>
<dbReference type="Gene3D" id="3.40.1440.10">
    <property type="entry name" value="GIY-YIG endonuclease"/>
    <property type="match status" value="1"/>
</dbReference>
<sequence length="86" mass="10009">MPFYCYLVECADGSYYAGWTTDPQRRARQHNLGRGARYTRMHGPVRLVYVEEQSDRSEAMRRERAIKKLSHAQKKALAQSFTPSVE</sequence>
<evidence type="ECO:0000313" key="3">
    <source>
        <dbReference type="EMBL" id="GAP19611.1"/>
    </source>
</evidence>
<dbReference type="PANTHER" id="PTHR34477">
    <property type="entry name" value="UPF0213 PROTEIN YHBQ"/>
    <property type="match status" value="1"/>
</dbReference>
<protein>
    <submittedName>
        <fullName evidence="4">Excinuclease ABC subunit C</fullName>
    </submittedName>
    <submittedName>
        <fullName evidence="3">Predicted endonuclease containing a URI domain</fullName>
    </submittedName>
</protein>
<keyword evidence="3" id="KW-0540">Nuclease</keyword>
<dbReference type="STRING" id="229921.ADN01_11755"/>
<proteinExistence type="inferred from homology"/>
<evidence type="ECO:0000313" key="4">
    <source>
        <dbReference type="EMBL" id="KPL80785.1"/>
    </source>
</evidence>
<evidence type="ECO:0000259" key="2">
    <source>
        <dbReference type="PROSITE" id="PS50164"/>
    </source>
</evidence>
<dbReference type="OrthoDB" id="9807770at2"/>
<dbReference type="CDD" id="cd10456">
    <property type="entry name" value="GIY-YIG_UPF0213"/>
    <property type="match status" value="1"/>
</dbReference>
<evidence type="ECO:0000256" key="1">
    <source>
        <dbReference type="ARBA" id="ARBA00007435"/>
    </source>
</evidence>
<dbReference type="PROSITE" id="PS50164">
    <property type="entry name" value="GIY_YIG"/>
    <property type="match status" value="1"/>
</dbReference>
<comment type="similarity">
    <text evidence="1">Belongs to the UPF0213 family.</text>
</comment>
<evidence type="ECO:0000313" key="5">
    <source>
        <dbReference type="Proteomes" id="UP000050501"/>
    </source>
</evidence>
<dbReference type="Pfam" id="PF01541">
    <property type="entry name" value="GIY-YIG"/>
    <property type="match status" value="1"/>
</dbReference>
<dbReference type="InterPro" id="IPR000305">
    <property type="entry name" value="GIY-YIG_endonuc"/>
</dbReference>
<gene>
    <name evidence="4" type="ORF">ADN01_11755</name>
    <name evidence="3" type="ORF">LSAC_03521</name>
</gene>
<dbReference type="InterPro" id="IPR050190">
    <property type="entry name" value="UPF0213_domain"/>
</dbReference>
<name>A0A0M8JQ74_9CHLR</name>
<reference evidence="3" key="1">
    <citation type="journal article" date="2015" name="Genome Announc.">
        <title>Draft Genome Sequences of Anaerolinea thermolimosa IMO-1, Bellilinea caldifistulae GOMI-1, Leptolinea tardivitalis YMTK-2, Levilinea saccharolytica KIBI-1, Longilinea arvoryzae KOME-1, Previously Described as Members of the Class Anaerolineae (Chloroflexi).</title>
        <authorList>
            <person name="Matsuura N."/>
            <person name="Tourlousse M.D."/>
            <person name="Ohashi A."/>
            <person name="Hugenholtz P."/>
            <person name="Sekiguchi Y."/>
        </authorList>
    </citation>
    <scope>NUCLEOTIDE SEQUENCE</scope>
    <source>
        <strain evidence="3">KIBI-1</strain>
    </source>
</reference>
<dbReference type="EMBL" id="DF967975">
    <property type="protein sequence ID" value="GAP19611.1"/>
    <property type="molecule type" value="Genomic_DNA"/>
</dbReference>
<dbReference type="EMBL" id="LGCM01000039">
    <property type="protein sequence ID" value="KPL80785.1"/>
    <property type="molecule type" value="Genomic_DNA"/>
</dbReference>
<dbReference type="AlphaFoldDB" id="A0A0M8JQ74"/>
<keyword evidence="5" id="KW-1185">Reference proteome</keyword>
<reference evidence="4 5" key="2">
    <citation type="submission" date="2015-07" db="EMBL/GenBank/DDBJ databases">
        <title>Genome sequence of Levilinea saccharolytica DSM 16555.</title>
        <authorList>
            <person name="Hemp J."/>
            <person name="Ward L.M."/>
            <person name="Pace L.A."/>
            <person name="Fischer W.W."/>
        </authorList>
    </citation>
    <scope>NUCLEOTIDE SEQUENCE [LARGE SCALE GENOMIC DNA]</scope>
    <source>
        <strain evidence="4 5">KIBI-1</strain>
    </source>
</reference>
<dbReference type="SUPFAM" id="SSF82771">
    <property type="entry name" value="GIY-YIG endonuclease"/>
    <property type="match status" value="1"/>
</dbReference>
<dbReference type="RefSeq" id="WP_062419879.1">
    <property type="nucleotide sequence ID" value="NZ_BBXZ01000183.1"/>
</dbReference>